<dbReference type="SUPFAM" id="SSF47954">
    <property type="entry name" value="Cyclin-like"/>
    <property type="match status" value="2"/>
</dbReference>
<dbReference type="AlphaFoldDB" id="A0A081CDP8"/>
<dbReference type="RefSeq" id="XP_014657137.1">
    <property type="nucleotide sequence ID" value="XM_014801651.1"/>
</dbReference>
<dbReference type="Proteomes" id="UP000053758">
    <property type="component" value="Unassembled WGS sequence"/>
</dbReference>
<dbReference type="InterPro" id="IPR006671">
    <property type="entry name" value="Cyclin_N"/>
</dbReference>
<organism evidence="2 3">
    <name type="scientific">Pseudozyma antarctica</name>
    <name type="common">Yeast</name>
    <name type="synonym">Candida antarctica</name>
    <dbReference type="NCBI Taxonomy" id="84753"/>
    <lineage>
        <taxon>Eukaryota</taxon>
        <taxon>Fungi</taxon>
        <taxon>Dikarya</taxon>
        <taxon>Basidiomycota</taxon>
        <taxon>Ustilaginomycotina</taxon>
        <taxon>Ustilaginomycetes</taxon>
        <taxon>Ustilaginales</taxon>
        <taxon>Ustilaginaceae</taxon>
        <taxon>Moesziomyces</taxon>
    </lineage>
</organism>
<evidence type="ECO:0000313" key="3">
    <source>
        <dbReference type="Proteomes" id="UP000053758"/>
    </source>
</evidence>
<accession>A0A081CDP8</accession>
<comment type="similarity">
    <text evidence="1">Belongs to the cyclin family.</text>
</comment>
<dbReference type="GO" id="GO:0006357">
    <property type="term" value="P:regulation of transcription by RNA polymerase II"/>
    <property type="evidence" value="ECO:0007669"/>
    <property type="project" value="InterPro"/>
</dbReference>
<reference evidence="3" key="1">
    <citation type="journal article" date="2014" name="Genome Announc.">
        <title>Draft Genome Sequence of the Yeast Pseudozyma antarctica Type Strain JCM10317, a Producer of the Glycolipid Biosurfactants, Mannosylerythritol Lipids.</title>
        <authorList>
            <person name="Saika A."/>
            <person name="Koike H."/>
            <person name="Hori T."/>
            <person name="Fukuoka T."/>
            <person name="Sato S."/>
            <person name="Habe H."/>
            <person name="Kitamoto D."/>
            <person name="Morita T."/>
        </authorList>
    </citation>
    <scope>NUCLEOTIDE SEQUENCE [LARGE SCALE GENOMIC DNA]</scope>
    <source>
        <strain evidence="3">JCM 10317</strain>
    </source>
</reference>
<dbReference type="OrthoDB" id="25002at2759"/>
<evidence type="ECO:0000256" key="1">
    <source>
        <dbReference type="RuleBase" id="RU000383"/>
    </source>
</evidence>
<dbReference type="GeneID" id="26303869"/>
<protein>
    <submittedName>
        <fullName evidence="2">p-TEFB associated cyclin, cyclin T Pch1</fullName>
    </submittedName>
</protein>
<dbReference type="EMBL" id="DF830073">
    <property type="protein sequence ID" value="GAK64794.1"/>
    <property type="molecule type" value="Genomic_DNA"/>
</dbReference>
<sequence>MTASTGTRVAPSAADSQWLFAPSDLLLTPSVLGGLDPAEEKHRRCKGVHAIYRMGEYIRLNQHVMNTACIYLHRFFMRKSLQNGNVGYSHYEVAAACVFLACKVEESHRKLPSIIDAAMASFDKSPAGQQRWLERSLRADPASKEFGRWRDTILVNEEELLETLCFDLIVEHPHEILVKACSRLGVDTPLVRLAWTTLNDTLRDSICVTFEAPVLAAGAFYRACTVSQVEPTKFSAQWKGKEADEAQLAWTDVFDVDEDEAAEAARAIGSDVYASHEQHAH</sequence>
<gene>
    <name evidence="2" type="ORF">PAN0_006d3009</name>
</gene>
<dbReference type="Pfam" id="PF00134">
    <property type="entry name" value="Cyclin_N"/>
    <property type="match status" value="1"/>
</dbReference>
<dbReference type="InterPro" id="IPR013763">
    <property type="entry name" value="Cyclin-like_dom"/>
</dbReference>
<dbReference type="SMART" id="SM00385">
    <property type="entry name" value="CYCLIN"/>
    <property type="match status" value="2"/>
</dbReference>
<dbReference type="InterPro" id="IPR043198">
    <property type="entry name" value="Cyclin/Ssn8"/>
</dbReference>
<proteinExistence type="inferred from homology"/>
<dbReference type="PANTHER" id="PTHR10026">
    <property type="entry name" value="CYCLIN"/>
    <property type="match status" value="1"/>
</dbReference>
<name>A0A081CDP8_PSEA2</name>
<evidence type="ECO:0000313" key="2">
    <source>
        <dbReference type="EMBL" id="GAK64794.1"/>
    </source>
</evidence>
<keyword evidence="1" id="KW-0195">Cyclin</keyword>
<keyword evidence="3" id="KW-1185">Reference proteome</keyword>
<dbReference type="Gene3D" id="1.10.472.10">
    <property type="entry name" value="Cyclin-like"/>
    <property type="match status" value="2"/>
</dbReference>
<dbReference type="GO" id="GO:0016538">
    <property type="term" value="F:cyclin-dependent protein serine/threonine kinase regulator activity"/>
    <property type="evidence" value="ECO:0007669"/>
    <property type="project" value="InterPro"/>
</dbReference>
<dbReference type="InterPro" id="IPR036915">
    <property type="entry name" value="Cyclin-like_sf"/>
</dbReference>
<dbReference type="HOGENOM" id="CLU_022000_4_0_1"/>
<dbReference type="CDD" id="cd20546">
    <property type="entry name" value="CYCLIN_SpCG1C_ScCTK2-like_rpt2"/>
    <property type="match status" value="1"/>
</dbReference>